<comment type="caution">
    <text evidence="3">The sequence shown here is derived from an EMBL/GenBank/DDBJ whole genome shotgun (WGS) entry which is preliminary data.</text>
</comment>
<feature type="transmembrane region" description="Helical" evidence="1">
    <location>
        <begin position="20"/>
        <end position="44"/>
    </location>
</feature>
<sequence>MFNIKKDKGFIPNRRKVSKIICFSIIGFIFIFSIISMIVVKFIYDGQFPRYDRHDETITASLRYTDIQKEYPRRLVDFKSGDNRLQGYVYGESNDQGLIVVVHGLGGGADSYLPQIAYFVDQGWQVFAYDATGSFDSEGKTTKGFPQGLIDLDAALSHIDQQPQFNNLPILLFGHSWGGYAVTNILNFDHNISGVVSVSGVNSPLEIIMEQGKRMMGSFIYSQRPYLWLYQRMLFGDVASLSAVNGINESNIPVLIIHGTDDEMVEYNGSSIISKGDKITNPNVKAISISNQDRNGHNNLFRSENAIEYINIINAEYRKIYENYEQNIPYEVKQEFYSGIDRTLAQDLDLELMNEIQRFLLESLK</sequence>
<dbReference type="InterPro" id="IPR029058">
    <property type="entry name" value="AB_hydrolase_fold"/>
</dbReference>
<evidence type="ECO:0000313" key="4">
    <source>
        <dbReference type="Proteomes" id="UP000294902"/>
    </source>
</evidence>
<dbReference type="PANTHER" id="PTHR12277">
    <property type="entry name" value="ALPHA/BETA HYDROLASE DOMAIN-CONTAINING PROTEIN"/>
    <property type="match status" value="1"/>
</dbReference>
<keyword evidence="4" id="KW-1185">Reference proteome</keyword>
<dbReference type="EMBL" id="SMAL01000001">
    <property type="protein sequence ID" value="TCT17208.1"/>
    <property type="molecule type" value="Genomic_DNA"/>
</dbReference>
<dbReference type="RefSeq" id="WP_132249903.1">
    <property type="nucleotide sequence ID" value="NZ_SMAL01000001.1"/>
</dbReference>
<accession>A0A4R3MSJ6</accession>
<name>A0A4R3MSJ6_9FIRM</name>
<proteinExistence type="predicted"/>
<keyword evidence="1" id="KW-0812">Transmembrane</keyword>
<dbReference type="InterPro" id="IPR022742">
    <property type="entry name" value="Hydrolase_4"/>
</dbReference>
<dbReference type="PANTHER" id="PTHR12277:SF81">
    <property type="entry name" value="PROTEIN ABHD13"/>
    <property type="match status" value="1"/>
</dbReference>
<keyword evidence="3" id="KW-0378">Hydrolase</keyword>
<evidence type="ECO:0000313" key="3">
    <source>
        <dbReference type="EMBL" id="TCT17208.1"/>
    </source>
</evidence>
<dbReference type="AlphaFoldDB" id="A0A4R3MSJ6"/>
<organism evidence="3 4">
    <name type="scientific">Natranaerovirga pectinivora</name>
    <dbReference type="NCBI Taxonomy" id="682400"/>
    <lineage>
        <taxon>Bacteria</taxon>
        <taxon>Bacillati</taxon>
        <taxon>Bacillota</taxon>
        <taxon>Clostridia</taxon>
        <taxon>Lachnospirales</taxon>
        <taxon>Natranaerovirgaceae</taxon>
        <taxon>Natranaerovirga</taxon>
    </lineage>
</organism>
<feature type="domain" description="Serine aminopeptidase S33" evidence="2">
    <location>
        <begin position="96"/>
        <end position="227"/>
    </location>
</feature>
<dbReference type="GO" id="GO:0016787">
    <property type="term" value="F:hydrolase activity"/>
    <property type="evidence" value="ECO:0007669"/>
    <property type="project" value="UniProtKB-KW"/>
</dbReference>
<dbReference type="Pfam" id="PF12146">
    <property type="entry name" value="Hydrolase_4"/>
    <property type="match status" value="1"/>
</dbReference>
<dbReference type="Proteomes" id="UP000294902">
    <property type="component" value="Unassembled WGS sequence"/>
</dbReference>
<evidence type="ECO:0000256" key="1">
    <source>
        <dbReference type="SAM" id="Phobius"/>
    </source>
</evidence>
<keyword evidence="1" id="KW-0472">Membrane</keyword>
<keyword evidence="1" id="KW-1133">Transmembrane helix</keyword>
<reference evidence="3 4" key="1">
    <citation type="submission" date="2019-03" db="EMBL/GenBank/DDBJ databases">
        <title>Genomic Encyclopedia of Type Strains, Phase IV (KMG-IV): sequencing the most valuable type-strain genomes for metagenomic binning, comparative biology and taxonomic classification.</title>
        <authorList>
            <person name="Goeker M."/>
        </authorList>
    </citation>
    <scope>NUCLEOTIDE SEQUENCE [LARGE SCALE GENOMIC DNA]</scope>
    <source>
        <strain evidence="3 4">DSM 24629</strain>
    </source>
</reference>
<dbReference type="Gene3D" id="3.40.50.1820">
    <property type="entry name" value="alpha/beta hydrolase"/>
    <property type="match status" value="1"/>
</dbReference>
<evidence type="ECO:0000259" key="2">
    <source>
        <dbReference type="Pfam" id="PF12146"/>
    </source>
</evidence>
<gene>
    <name evidence="3" type="ORF">EDC18_101506</name>
</gene>
<dbReference type="OrthoDB" id="9806902at2"/>
<protein>
    <submittedName>
        <fullName evidence="3">Alpha-beta hydrolase superfamily lysophospholipase</fullName>
    </submittedName>
</protein>
<dbReference type="SUPFAM" id="SSF53474">
    <property type="entry name" value="alpha/beta-Hydrolases"/>
    <property type="match status" value="1"/>
</dbReference>